<gene>
    <name evidence="2" type="ORF">AB5J54_22295</name>
</gene>
<dbReference type="EMBL" id="CP163444">
    <property type="protein sequence ID" value="XDQ73057.1"/>
    <property type="molecule type" value="Genomic_DNA"/>
</dbReference>
<evidence type="ECO:0000313" key="2">
    <source>
        <dbReference type="EMBL" id="XDQ73057.1"/>
    </source>
</evidence>
<dbReference type="RefSeq" id="WP_369145663.1">
    <property type="nucleotide sequence ID" value="NZ_CP163444.1"/>
</dbReference>
<sequence>MDTRRNRPGAVPLQARPVHREGPAAEAGSTRTGVEAAKSSCAGMTGPARQMCYAGHGVYA</sequence>
<organism evidence="2">
    <name type="scientific">Streptomyces sp. R44</name>
    <dbReference type="NCBI Taxonomy" id="3238633"/>
    <lineage>
        <taxon>Bacteria</taxon>
        <taxon>Bacillati</taxon>
        <taxon>Actinomycetota</taxon>
        <taxon>Actinomycetes</taxon>
        <taxon>Kitasatosporales</taxon>
        <taxon>Streptomycetaceae</taxon>
        <taxon>Streptomyces</taxon>
    </lineage>
</organism>
<feature type="region of interest" description="Disordered" evidence="1">
    <location>
        <begin position="1"/>
        <end position="33"/>
    </location>
</feature>
<evidence type="ECO:0000256" key="1">
    <source>
        <dbReference type="SAM" id="MobiDB-lite"/>
    </source>
</evidence>
<proteinExistence type="predicted"/>
<name>A0AB39T2D0_9ACTN</name>
<dbReference type="AlphaFoldDB" id="A0AB39T2D0"/>
<protein>
    <submittedName>
        <fullName evidence="2">Uncharacterized protein</fullName>
    </submittedName>
</protein>
<accession>A0AB39T2D0</accession>
<reference evidence="2" key="1">
    <citation type="submission" date="2024-07" db="EMBL/GenBank/DDBJ databases">
        <authorList>
            <person name="Yu S.T."/>
        </authorList>
    </citation>
    <scope>NUCLEOTIDE SEQUENCE</scope>
    <source>
        <strain evidence="2">R44</strain>
    </source>
</reference>